<dbReference type="PANTHER" id="PTHR37958">
    <property type="entry name" value="SODIUM-POTASSIUM/PROTON ANTIPORTER CHAA"/>
    <property type="match status" value="1"/>
</dbReference>
<protein>
    <submittedName>
        <fullName evidence="7">Ionic transporter y4hA</fullName>
    </submittedName>
</protein>
<reference evidence="7 8" key="1">
    <citation type="submission" date="2023-04" db="EMBL/GenBank/DDBJ databases">
        <title>Marinoamorphus aggregata gen. nov., sp. Nov., isolate from tissue of brittle star Ophioplocus japonicus.</title>
        <authorList>
            <person name="Kawano K."/>
            <person name="Sawayama S."/>
            <person name="Nakagawa S."/>
        </authorList>
    </citation>
    <scope>NUCLEOTIDE SEQUENCE [LARGE SCALE GENOMIC DNA]</scope>
    <source>
        <strain evidence="7 8">NKW23</strain>
    </source>
</reference>
<dbReference type="InterPro" id="IPR052946">
    <property type="entry name" value="Alkaline_pH_Ca-Antiporter"/>
</dbReference>
<feature type="domain" description="Sodium/calcium exchanger membrane region" evidence="6">
    <location>
        <begin position="37"/>
        <end position="191"/>
    </location>
</feature>
<feature type="transmembrane region" description="Helical" evidence="5">
    <location>
        <begin position="246"/>
        <end position="266"/>
    </location>
</feature>
<feature type="domain" description="Sodium/calcium exchanger membrane region" evidence="6">
    <location>
        <begin position="220"/>
        <end position="361"/>
    </location>
</feature>
<feature type="transmembrane region" description="Helical" evidence="5">
    <location>
        <begin position="347"/>
        <end position="363"/>
    </location>
</feature>
<feature type="transmembrane region" description="Helical" evidence="5">
    <location>
        <begin position="138"/>
        <end position="160"/>
    </location>
</feature>
<evidence type="ECO:0000259" key="6">
    <source>
        <dbReference type="Pfam" id="PF01699"/>
    </source>
</evidence>
<organism evidence="7 8">
    <name type="scientific">Paralimibaculum aggregatum</name>
    <dbReference type="NCBI Taxonomy" id="3036245"/>
    <lineage>
        <taxon>Bacteria</taxon>
        <taxon>Pseudomonadati</taxon>
        <taxon>Pseudomonadota</taxon>
        <taxon>Alphaproteobacteria</taxon>
        <taxon>Rhodobacterales</taxon>
        <taxon>Paracoccaceae</taxon>
        <taxon>Paralimibaculum</taxon>
    </lineage>
</organism>
<sequence>MGSTARQGHHLWTIAAPPAAALLVAAQLLQLVEPASIPVLVLAAVLLGAAVFAAVHHAEVIAARIGEPFGSIVLAAAVTVIEVALIVSIMLASPESGVETARDTVFAAVMIVLNGIVGLCLLTGGIHHREQEFQVQGAGAALGVIGVLATLTMILPNYTVAVPGPVYAEPQLVFVAAASLLLYGLFLFAQTIRHRTYFLDERRPEGTPHPVPETRAALASAGLLLVALVSVVLLAETLTPVVRSSVAWAGLPAAFVGVVIAAVVLLPEGLSAFRAARANRLQTSLNLALGSAMASIGLTIPAVAVVSLILGTPLVLGLEPEHVVLLVLSLFAATLSLATGRTTILQGGVHLVIFGAFLTIAAVP</sequence>
<evidence type="ECO:0000313" key="7">
    <source>
        <dbReference type="EMBL" id="GMG84843.1"/>
    </source>
</evidence>
<dbReference type="Pfam" id="PF01699">
    <property type="entry name" value="Na_Ca_ex"/>
    <property type="match status" value="2"/>
</dbReference>
<proteinExistence type="predicted"/>
<feature type="transmembrane region" description="Helical" evidence="5">
    <location>
        <begin position="214"/>
        <end position="234"/>
    </location>
</feature>
<keyword evidence="3 5" id="KW-1133">Transmembrane helix</keyword>
<evidence type="ECO:0000256" key="3">
    <source>
        <dbReference type="ARBA" id="ARBA00022989"/>
    </source>
</evidence>
<dbReference type="Proteomes" id="UP001239909">
    <property type="component" value="Unassembled WGS sequence"/>
</dbReference>
<feature type="transmembrane region" description="Helical" evidence="5">
    <location>
        <begin position="322"/>
        <end position="340"/>
    </location>
</feature>
<evidence type="ECO:0000256" key="4">
    <source>
        <dbReference type="ARBA" id="ARBA00023136"/>
    </source>
</evidence>
<evidence type="ECO:0000256" key="1">
    <source>
        <dbReference type="ARBA" id="ARBA00004141"/>
    </source>
</evidence>
<gene>
    <name evidence="7" type="ORF">LNKW23_40590</name>
</gene>
<feature type="transmembrane region" description="Helical" evidence="5">
    <location>
        <begin position="104"/>
        <end position="126"/>
    </location>
</feature>
<keyword evidence="4 5" id="KW-0472">Membrane</keyword>
<feature type="transmembrane region" description="Helical" evidence="5">
    <location>
        <begin position="69"/>
        <end position="92"/>
    </location>
</feature>
<accession>A0ABQ6LNV5</accession>
<feature type="transmembrane region" description="Helical" evidence="5">
    <location>
        <begin position="35"/>
        <end position="57"/>
    </location>
</feature>
<feature type="transmembrane region" description="Helical" evidence="5">
    <location>
        <begin position="287"/>
        <end position="310"/>
    </location>
</feature>
<dbReference type="InterPro" id="IPR004837">
    <property type="entry name" value="NaCa_Exmemb"/>
</dbReference>
<evidence type="ECO:0000313" key="8">
    <source>
        <dbReference type="Proteomes" id="UP001239909"/>
    </source>
</evidence>
<keyword evidence="2 5" id="KW-0812">Transmembrane</keyword>
<keyword evidence="8" id="KW-1185">Reference proteome</keyword>
<dbReference type="RefSeq" id="WP_285673984.1">
    <property type="nucleotide sequence ID" value="NZ_BSYI01000044.1"/>
</dbReference>
<comment type="caution">
    <text evidence="7">The sequence shown here is derived from an EMBL/GenBank/DDBJ whole genome shotgun (WGS) entry which is preliminary data.</text>
</comment>
<feature type="transmembrane region" description="Helical" evidence="5">
    <location>
        <begin position="12"/>
        <end position="29"/>
    </location>
</feature>
<evidence type="ECO:0000256" key="5">
    <source>
        <dbReference type="SAM" id="Phobius"/>
    </source>
</evidence>
<comment type="subcellular location">
    <subcellularLocation>
        <location evidence="1">Membrane</location>
        <topology evidence="1">Multi-pass membrane protein</topology>
    </subcellularLocation>
</comment>
<feature type="transmembrane region" description="Helical" evidence="5">
    <location>
        <begin position="172"/>
        <end position="193"/>
    </location>
</feature>
<dbReference type="PANTHER" id="PTHR37958:SF1">
    <property type="entry name" value="SODIUM-POTASSIUM_PROTON ANTIPORTER CHAA"/>
    <property type="match status" value="1"/>
</dbReference>
<dbReference type="EMBL" id="BSYI01000044">
    <property type="protein sequence ID" value="GMG84843.1"/>
    <property type="molecule type" value="Genomic_DNA"/>
</dbReference>
<name>A0ABQ6LNV5_9RHOB</name>
<evidence type="ECO:0000256" key="2">
    <source>
        <dbReference type="ARBA" id="ARBA00022692"/>
    </source>
</evidence>